<dbReference type="PANTHER" id="PTHR22594:SF5">
    <property type="entry name" value="ASPARTATE--TRNA LIGASE, MITOCHONDRIAL"/>
    <property type="match status" value="1"/>
</dbReference>
<evidence type="ECO:0000313" key="11">
    <source>
        <dbReference type="Proteomes" id="UP000838672"/>
    </source>
</evidence>
<feature type="binding site" evidence="8">
    <location>
        <position position="217"/>
    </location>
    <ligand>
        <name>L-aspartate</name>
        <dbReference type="ChEBI" id="CHEBI:29991"/>
    </ligand>
</feature>
<keyword evidence="2 8" id="KW-0963">Cytoplasm</keyword>
<evidence type="ECO:0000256" key="7">
    <source>
        <dbReference type="ARBA" id="ARBA00023146"/>
    </source>
</evidence>
<comment type="function">
    <text evidence="8">Catalyzes the attachment of L-aspartate to tRNA(Asp) in a two-step reaction: L-aspartate is first activated by ATP to form Asp-AMP and then transferred to the acceptor end of tRNA(Asp).</text>
</comment>
<comment type="subunit">
    <text evidence="8">Homodimer.</text>
</comment>
<feature type="region of interest" description="Aspartate" evidence="8">
    <location>
        <begin position="195"/>
        <end position="198"/>
    </location>
</feature>
<dbReference type="InterPro" id="IPR006195">
    <property type="entry name" value="aa-tRNA-synth_II"/>
</dbReference>
<dbReference type="NCBIfam" id="NF001750">
    <property type="entry name" value="PRK00476.1"/>
    <property type="match status" value="1"/>
</dbReference>
<keyword evidence="5 8" id="KW-0067">ATP-binding</keyword>
<dbReference type="Pfam" id="PF01336">
    <property type="entry name" value="tRNA_anti-codon"/>
    <property type="match status" value="1"/>
</dbReference>
<dbReference type="Pfam" id="PF00152">
    <property type="entry name" value="tRNA-synt_2"/>
    <property type="match status" value="1"/>
</dbReference>
<dbReference type="SUPFAM" id="SSF55261">
    <property type="entry name" value="GAD domain-like"/>
    <property type="match status" value="1"/>
</dbReference>
<gene>
    <name evidence="8 10" type="primary">aspS</name>
    <name evidence="10" type="ORF">VST7929_01049</name>
</gene>
<comment type="similarity">
    <text evidence="1 8">Belongs to the class-II aminoacyl-tRNA synthetase family. Type 1 subfamily.</text>
</comment>
<evidence type="ECO:0000256" key="4">
    <source>
        <dbReference type="ARBA" id="ARBA00022741"/>
    </source>
</evidence>
<dbReference type="NCBIfam" id="TIGR00459">
    <property type="entry name" value="aspS_bact"/>
    <property type="match status" value="1"/>
</dbReference>
<dbReference type="Gene3D" id="3.30.930.10">
    <property type="entry name" value="Bira Bifunctional Protein, Domain 2"/>
    <property type="match status" value="1"/>
</dbReference>
<comment type="caution">
    <text evidence="10">The sequence shown here is derived from an EMBL/GenBank/DDBJ whole genome shotgun (WGS) entry which is preliminary data.</text>
</comment>
<feature type="binding site" evidence="8">
    <location>
        <position position="488"/>
    </location>
    <ligand>
        <name>L-aspartate</name>
        <dbReference type="ChEBI" id="CHEBI:29991"/>
    </ligand>
</feature>
<protein>
    <recommendedName>
        <fullName evidence="8">Aspartate--tRNA ligase</fullName>
        <ecNumber evidence="8">6.1.1.12</ecNumber>
    </recommendedName>
    <alternativeName>
        <fullName evidence="8">Aspartyl-tRNA synthetase</fullName>
        <shortName evidence="8">AspRS</shortName>
    </alternativeName>
</protein>
<keyword evidence="7 8" id="KW-0030">Aminoacyl-tRNA synthetase</keyword>
<keyword evidence="6 8" id="KW-0648">Protein biosynthesis</keyword>
<dbReference type="HAMAP" id="MF_00044">
    <property type="entry name" value="Asp_tRNA_synth_type1"/>
    <property type="match status" value="1"/>
</dbReference>
<organism evidence="10 11">
    <name type="scientific">Vibrio stylophorae</name>
    <dbReference type="NCBI Taxonomy" id="659351"/>
    <lineage>
        <taxon>Bacteria</taxon>
        <taxon>Pseudomonadati</taxon>
        <taxon>Pseudomonadota</taxon>
        <taxon>Gammaproteobacteria</taxon>
        <taxon>Vibrionales</taxon>
        <taxon>Vibrionaceae</taxon>
        <taxon>Vibrio</taxon>
    </lineage>
</organism>
<dbReference type="PROSITE" id="PS50862">
    <property type="entry name" value="AA_TRNA_LIGASE_II"/>
    <property type="match status" value="1"/>
</dbReference>
<evidence type="ECO:0000313" key="10">
    <source>
        <dbReference type="EMBL" id="CAH0533187.1"/>
    </source>
</evidence>
<comment type="catalytic activity">
    <reaction evidence="8">
        <text>tRNA(Asp) + L-aspartate + ATP = L-aspartyl-tRNA(Asp) + AMP + diphosphate</text>
        <dbReference type="Rhea" id="RHEA:19649"/>
        <dbReference type="Rhea" id="RHEA-COMP:9660"/>
        <dbReference type="Rhea" id="RHEA-COMP:9678"/>
        <dbReference type="ChEBI" id="CHEBI:29991"/>
        <dbReference type="ChEBI" id="CHEBI:30616"/>
        <dbReference type="ChEBI" id="CHEBI:33019"/>
        <dbReference type="ChEBI" id="CHEBI:78442"/>
        <dbReference type="ChEBI" id="CHEBI:78516"/>
        <dbReference type="ChEBI" id="CHEBI:456215"/>
        <dbReference type="EC" id="6.1.1.12"/>
    </reaction>
</comment>
<dbReference type="InterPro" id="IPR004365">
    <property type="entry name" value="NA-bd_OB_tRNA"/>
</dbReference>
<dbReference type="GO" id="GO:0004815">
    <property type="term" value="F:aspartate-tRNA ligase activity"/>
    <property type="evidence" value="ECO:0007669"/>
    <property type="project" value="UniProtKB-EC"/>
</dbReference>
<feature type="binding site" evidence="8">
    <location>
        <begin position="217"/>
        <end position="219"/>
    </location>
    <ligand>
        <name>ATP</name>
        <dbReference type="ChEBI" id="CHEBI:30616"/>
    </ligand>
</feature>
<dbReference type="Gene3D" id="3.30.1360.30">
    <property type="entry name" value="GAD-like domain"/>
    <property type="match status" value="1"/>
</dbReference>
<feature type="binding site" evidence="8">
    <location>
        <position position="171"/>
    </location>
    <ligand>
        <name>L-aspartate</name>
        <dbReference type="ChEBI" id="CHEBI:29991"/>
    </ligand>
</feature>
<dbReference type="InterPro" id="IPR047090">
    <property type="entry name" value="AspRS_core"/>
</dbReference>
<reference evidence="10" key="1">
    <citation type="submission" date="2021-11" db="EMBL/GenBank/DDBJ databases">
        <authorList>
            <person name="Rodrigo-Torres L."/>
            <person name="Arahal R. D."/>
            <person name="Lucena T."/>
        </authorList>
    </citation>
    <scope>NUCLEOTIDE SEQUENCE</scope>
    <source>
        <strain evidence="10">CECT 7929</strain>
    </source>
</reference>
<dbReference type="EMBL" id="CAKLDI010000001">
    <property type="protein sequence ID" value="CAH0533187.1"/>
    <property type="molecule type" value="Genomic_DNA"/>
</dbReference>
<dbReference type="SUPFAM" id="SSF55681">
    <property type="entry name" value="Class II aaRS and biotin synthetases"/>
    <property type="match status" value="1"/>
</dbReference>
<dbReference type="InterPro" id="IPR004524">
    <property type="entry name" value="Asp-tRNA-ligase_1"/>
</dbReference>
<dbReference type="InterPro" id="IPR004364">
    <property type="entry name" value="Aa-tRNA-synt_II"/>
</dbReference>
<proteinExistence type="inferred from homology"/>
<dbReference type="Gene3D" id="2.40.50.140">
    <property type="entry name" value="Nucleic acid-binding proteins"/>
    <property type="match status" value="1"/>
</dbReference>
<dbReference type="InterPro" id="IPR045864">
    <property type="entry name" value="aa-tRNA-synth_II/BPL/LPL"/>
</dbReference>
<evidence type="ECO:0000256" key="6">
    <source>
        <dbReference type="ARBA" id="ARBA00022917"/>
    </source>
</evidence>
<keyword evidence="11" id="KW-1185">Reference proteome</keyword>
<dbReference type="PANTHER" id="PTHR22594">
    <property type="entry name" value="ASPARTYL/LYSYL-TRNA SYNTHETASE"/>
    <property type="match status" value="1"/>
</dbReference>
<keyword evidence="4 8" id="KW-0547">Nucleotide-binding</keyword>
<sequence length="592" mass="65940">MRTQYCGHLNASLAGQTVELCGWVNRRRDLGGLIFIDMRDREGIVQVVIDPDMGDDFETANQLRNEFCIKIVGEVRLRPESQINKDMATGEVEVLAKGISIINRSAPLPLDFNQVNTEEQRLKYRYLDLRRPEMSDRLKMRARATSFVRRFLDENGFLDIETPVLTKATPEGARDYLVPSRVHKGSFYALPQSPQLFKQLLMMAGFDRYYQIVKCFRDEDLRADRQPEFTQIDIETSFMSAEQVREKAETMIRDMWQSLLNVDLGDFPIMPYSEAMRRYGSDKPDLRNPLEIVDVADLLKDVDFKVFADPANDPKGRVATLCVTGGASLSRKQLDDYTKFVGIYGAKGMAWLKVNDKDAGFEGIQSPVAKFLTPEIVAELLARTNAQTGDILLFGADSARVVTEALGALRLKVGLDLELTDLAAWKPLWVVDFPMFEQDEEGGLHAMHHPFTAPTCSVEELQANPAVANSDAYDMVLNGYEVGGGSVRIHNASMQSAVFEILGINEQEQREKFGFLLDALQFGTPPHAGLAFGMDRLVMLLCGTDNIRDVIAFPKTTAASCLMTDAPSPASPAALEELALSIIAAKKENAGE</sequence>
<evidence type="ECO:0000256" key="8">
    <source>
        <dbReference type="HAMAP-Rule" id="MF_00044"/>
    </source>
</evidence>
<dbReference type="PRINTS" id="PR01042">
    <property type="entry name" value="TRNASYNTHASP"/>
</dbReference>
<evidence type="ECO:0000256" key="1">
    <source>
        <dbReference type="ARBA" id="ARBA00006303"/>
    </source>
</evidence>
<dbReference type="CDD" id="cd00777">
    <property type="entry name" value="AspRS_core"/>
    <property type="match status" value="1"/>
</dbReference>
<dbReference type="InterPro" id="IPR004115">
    <property type="entry name" value="GAD-like_sf"/>
</dbReference>
<name>A0ABN8DV00_9VIBR</name>
<feature type="binding site" evidence="8">
    <location>
        <position position="448"/>
    </location>
    <ligand>
        <name>L-aspartate</name>
        <dbReference type="ChEBI" id="CHEBI:29991"/>
    </ligand>
</feature>
<feature type="domain" description="Aminoacyl-transfer RNA synthetases class-II family profile" evidence="9">
    <location>
        <begin position="138"/>
        <end position="554"/>
    </location>
</feature>
<evidence type="ECO:0000256" key="3">
    <source>
        <dbReference type="ARBA" id="ARBA00022598"/>
    </source>
</evidence>
<dbReference type="InterPro" id="IPR002312">
    <property type="entry name" value="Asp/Asn-tRNA-synth_IIb"/>
</dbReference>
<dbReference type="Proteomes" id="UP000838672">
    <property type="component" value="Unassembled WGS sequence"/>
</dbReference>
<evidence type="ECO:0000256" key="5">
    <source>
        <dbReference type="ARBA" id="ARBA00022840"/>
    </source>
</evidence>
<dbReference type="InterPro" id="IPR047089">
    <property type="entry name" value="Asp-tRNA-ligase_1_N"/>
</dbReference>
<evidence type="ECO:0000259" key="9">
    <source>
        <dbReference type="PROSITE" id="PS50862"/>
    </source>
</evidence>
<keyword evidence="3 8" id="KW-0436">Ligase</keyword>
<dbReference type="InterPro" id="IPR012340">
    <property type="entry name" value="NA-bd_OB-fold"/>
</dbReference>
<accession>A0ABN8DV00</accession>
<feature type="binding site" evidence="8">
    <location>
        <position position="481"/>
    </location>
    <ligand>
        <name>ATP</name>
        <dbReference type="ChEBI" id="CHEBI:30616"/>
    </ligand>
</feature>
<feature type="binding site" evidence="8">
    <location>
        <begin position="533"/>
        <end position="536"/>
    </location>
    <ligand>
        <name>ATP</name>
        <dbReference type="ChEBI" id="CHEBI:30616"/>
    </ligand>
</feature>
<dbReference type="SUPFAM" id="SSF50249">
    <property type="entry name" value="Nucleic acid-binding proteins"/>
    <property type="match status" value="1"/>
</dbReference>
<feature type="binding site" evidence="8">
    <location>
        <position position="226"/>
    </location>
    <ligand>
        <name>ATP</name>
        <dbReference type="ChEBI" id="CHEBI:30616"/>
    </ligand>
</feature>
<dbReference type="CDD" id="cd04317">
    <property type="entry name" value="EcAspRS_like_N"/>
    <property type="match status" value="1"/>
</dbReference>
<dbReference type="InterPro" id="IPR029351">
    <property type="entry name" value="GAD_dom"/>
</dbReference>
<dbReference type="RefSeq" id="WP_237465467.1">
    <property type="nucleotide sequence ID" value="NZ_CAKLDI010000001.1"/>
</dbReference>
<evidence type="ECO:0000256" key="2">
    <source>
        <dbReference type="ARBA" id="ARBA00022490"/>
    </source>
</evidence>
<dbReference type="EC" id="6.1.1.12" evidence="8"/>
<comment type="caution">
    <text evidence="8">Lacks conserved residue(s) required for the propagation of feature annotation.</text>
</comment>
<dbReference type="Pfam" id="PF02938">
    <property type="entry name" value="GAD"/>
    <property type="match status" value="1"/>
</dbReference>
<comment type="subcellular location">
    <subcellularLocation>
        <location evidence="8">Cytoplasm</location>
    </subcellularLocation>
</comment>